<dbReference type="Proteomes" id="UP001530400">
    <property type="component" value="Unassembled WGS sequence"/>
</dbReference>
<sequence>MPWVYKRRQDGAIANDCFIYVDDNKLTGSTSLECWKSGCRFLSKITNLGVQDAKRKRTSPTLTPGPWAGSVAHTEGGIFSLVSGKQWAKAKELIRELSALLDARTDGQLPHHRLQQIRGFLVYVSRAYPWMPPYLKGLHLTIDSWRPGRGKDGYKLKASELRDRPFIFWRWETEDWIDLGQEDYEKVSGEKAQAPELVRPVDRLRSDVLALSDLTQAEEPVLFKVRASSVLSVLYLVGDASGKGFGSAMWDRDGIFYESGHYTSGYQRESSNFREADNLVTRMERLELEGRLGDVEIFIFTDNSSFEGTFFKGHSTSKKLTGIILRLRKLQIRTGSVIHVIHIAGTRMKECGIDGLSRGDLLEGMMKSGADPLVFLPLAQSADERTDGQVRHWVNTWWNSGNGDSWCGAGLTLLSPEDWFDLKNVPGPRLWIPPPAAILMTFLWRKQLAKDADVVLTIPVGQSFWPTNMHEPLLLIMVLPLTHVPNYRGPWLVKSTDAPSALKERLKGGLATWNEYKDDAEKLHELEGYVQGMWRTKEEWLRANLDAFWARASSTVKDNFARHARDYAHTIKAFGLRGEDFLPQMGWPVLVDRVGMALAVQTLHVSLRPGKHAETIQYGTVRRTHTWYTNAYTAGKEYNTAAMFAKDERKTYITTAPTSGEWFSRFKRGMKLRMGEIQVQNNPFTSEVILALDKVCEEAWAAATTALAKANGLLHFWNESLKHNPPYIMLALHGKFKGETGLRWHCVPIPVKTKSKLPVWKWFNRAVRRRVEQERRETGWFFANAKGQKQRMAYYDVLLTEHMNSTAVAYPDVIGRTTDLEQYSLWRSGRRGATTAARNNGVDEGVITLMGRWRKVEQAKGTKPGLPMSQVYTEVKQSVPAMLKFASTF</sequence>
<proteinExistence type="predicted"/>
<gene>
    <name evidence="1" type="ORF">ACHAWO_010101</name>
</gene>
<evidence type="ECO:0000313" key="1">
    <source>
        <dbReference type="EMBL" id="KAL3802753.1"/>
    </source>
</evidence>
<protein>
    <submittedName>
        <fullName evidence="1">Uncharacterized protein</fullName>
    </submittedName>
</protein>
<organism evidence="1 2">
    <name type="scientific">Cyclotella atomus</name>
    <dbReference type="NCBI Taxonomy" id="382360"/>
    <lineage>
        <taxon>Eukaryota</taxon>
        <taxon>Sar</taxon>
        <taxon>Stramenopiles</taxon>
        <taxon>Ochrophyta</taxon>
        <taxon>Bacillariophyta</taxon>
        <taxon>Coscinodiscophyceae</taxon>
        <taxon>Thalassiosirophycidae</taxon>
        <taxon>Stephanodiscales</taxon>
        <taxon>Stephanodiscaceae</taxon>
        <taxon>Cyclotella</taxon>
    </lineage>
</organism>
<name>A0ABD3QRF8_9STRA</name>
<accession>A0ABD3QRF8</accession>
<dbReference type="AlphaFoldDB" id="A0ABD3QRF8"/>
<dbReference type="EMBL" id="JALLPJ020000086">
    <property type="protein sequence ID" value="KAL3802753.1"/>
    <property type="molecule type" value="Genomic_DNA"/>
</dbReference>
<evidence type="ECO:0000313" key="2">
    <source>
        <dbReference type="Proteomes" id="UP001530400"/>
    </source>
</evidence>
<comment type="caution">
    <text evidence="1">The sequence shown here is derived from an EMBL/GenBank/DDBJ whole genome shotgun (WGS) entry which is preliminary data.</text>
</comment>
<reference evidence="1 2" key="1">
    <citation type="submission" date="2024-10" db="EMBL/GenBank/DDBJ databases">
        <title>Updated reference genomes for cyclostephanoid diatoms.</title>
        <authorList>
            <person name="Roberts W.R."/>
            <person name="Alverson A.J."/>
        </authorList>
    </citation>
    <scope>NUCLEOTIDE SEQUENCE [LARGE SCALE GENOMIC DNA]</scope>
    <source>
        <strain evidence="1 2">AJA010-31</strain>
    </source>
</reference>
<keyword evidence="2" id="KW-1185">Reference proteome</keyword>